<gene>
    <name evidence="9" type="ORF">TKK_000041</name>
</gene>
<evidence type="ECO:0000256" key="3">
    <source>
        <dbReference type="ARBA" id="ARBA00022490"/>
    </source>
</evidence>
<sequence length="227" mass="24640">MSFSGRFHGQNHIELINHLKRSGIVKSSKVYDVMCKVDRGKYISPKIAYVDSPQGIGYGATISAPHMHGYALEYLSSALRDGGRALDVGSGSGYLTTCMALMVGQSGTVVGIEHMPELQEMAKRNIENDNPELLQSERIKLVVGDGRLGYPSKAPYDAIHVGAAAPEAPKELINQLAPGGRMIVPIGYQNADQTLFQIDKAEDGSILQKKLMGVVYVPLTDKKLQLK</sequence>
<evidence type="ECO:0000256" key="2">
    <source>
        <dbReference type="ARBA" id="ARBA00005369"/>
    </source>
</evidence>
<keyword evidence="4 8" id="KW-0489">Methyltransferase</keyword>
<dbReference type="FunFam" id="3.40.50.150:FF:000027">
    <property type="entry name" value="Protein-L-isoaspartate O-methyltransferase"/>
    <property type="match status" value="1"/>
</dbReference>
<dbReference type="AlphaFoldDB" id="A0ABD2XSM1"/>
<dbReference type="PROSITE" id="PS01279">
    <property type="entry name" value="PCMT"/>
    <property type="match status" value="1"/>
</dbReference>
<comment type="catalytic activity">
    <reaction evidence="7">
        <text>[protein]-L-isoaspartate + S-adenosyl-L-methionine = [protein]-L-isoaspartate alpha-methyl ester + S-adenosyl-L-homocysteine</text>
        <dbReference type="Rhea" id="RHEA:12705"/>
        <dbReference type="Rhea" id="RHEA-COMP:12143"/>
        <dbReference type="Rhea" id="RHEA-COMP:12144"/>
        <dbReference type="ChEBI" id="CHEBI:57856"/>
        <dbReference type="ChEBI" id="CHEBI:59789"/>
        <dbReference type="ChEBI" id="CHEBI:90596"/>
        <dbReference type="ChEBI" id="CHEBI:90598"/>
        <dbReference type="EC" id="2.1.1.77"/>
    </reaction>
    <physiologicalReaction direction="left-to-right" evidence="7">
        <dbReference type="Rhea" id="RHEA:12706"/>
    </physiologicalReaction>
</comment>
<dbReference type="InterPro" id="IPR000682">
    <property type="entry name" value="PCMT"/>
</dbReference>
<evidence type="ECO:0000256" key="1">
    <source>
        <dbReference type="ARBA" id="ARBA00004496"/>
    </source>
</evidence>
<dbReference type="Gene3D" id="3.40.50.150">
    <property type="entry name" value="Vaccinia Virus protein VP39"/>
    <property type="match status" value="1"/>
</dbReference>
<keyword evidence="3" id="KW-0963">Cytoplasm</keyword>
<evidence type="ECO:0000256" key="6">
    <source>
        <dbReference type="ARBA" id="ARBA00022691"/>
    </source>
</evidence>
<dbReference type="PANTHER" id="PTHR11579">
    <property type="entry name" value="PROTEIN-L-ISOASPARTATE O-METHYLTRANSFERASE"/>
    <property type="match status" value="1"/>
</dbReference>
<name>A0ABD2XSM1_9HYME</name>
<comment type="similarity">
    <text evidence="2 8">Belongs to the methyltransferase superfamily. L-isoaspartyl/D-aspartyl protein methyltransferase family.</text>
</comment>
<dbReference type="GO" id="GO:0004719">
    <property type="term" value="F:protein-L-isoaspartate (D-aspartate) O-methyltransferase activity"/>
    <property type="evidence" value="ECO:0007669"/>
    <property type="project" value="UniProtKB-UniRule"/>
</dbReference>
<dbReference type="EC" id="2.1.1.77" evidence="8"/>
<dbReference type="GO" id="GO:0032259">
    <property type="term" value="P:methylation"/>
    <property type="evidence" value="ECO:0007669"/>
    <property type="project" value="UniProtKB-KW"/>
</dbReference>
<dbReference type="PANTHER" id="PTHR11579:SF0">
    <property type="entry name" value="PROTEIN-L-ISOASPARTATE(D-ASPARTATE) O-METHYLTRANSFERASE"/>
    <property type="match status" value="1"/>
</dbReference>
<keyword evidence="6 8" id="KW-0949">S-adenosyl-L-methionine</keyword>
<dbReference type="GO" id="GO:0005737">
    <property type="term" value="C:cytoplasm"/>
    <property type="evidence" value="ECO:0007669"/>
    <property type="project" value="UniProtKB-SubCell"/>
</dbReference>
<reference evidence="9 10" key="1">
    <citation type="journal article" date="2024" name="bioRxiv">
        <title>A reference genome for Trichogramma kaykai: A tiny desert-dwelling parasitoid wasp with competing sex-ratio distorters.</title>
        <authorList>
            <person name="Culotta J."/>
            <person name="Lindsey A.R."/>
        </authorList>
    </citation>
    <scope>NUCLEOTIDE SEQUENCE [LARGE SCALE GENOMIC DNA]</scope>
    <source>
        <strain evidence="9 10">KSX58</strain>
    </source>
</reference>
<evidence type="ECO:0000256" key="7">
    <source>
        <dbReference type="ARBA" id="ARBA00035815"/>
    </source>
</evidence>
<keyword evidence="5 8" id="KW-0808">Transferase</keyword>
<proteinExistence type="inferred from homology"/>
<comment type="caution">
    <text evidence="9">The sequence shown here is derived from an EMBL/GenBank/DDBJ whole genome shotgun (WGS) entry which is preliminary data.</text>
</comment>
<dbReference type="EMBL" id="JBJJXI010000002">
    <property type="protein sequence ID" value="KAL3407784.1"/>
    <property type="molecule type" value="Genomic_DNA"/>
</dbReference>
<dbReference type="InterPro" id="IPR029063">
    <property type="entry name" value="SAM-dependent_MTases_sf"/>
</dbReference>
<dbReference type="Proteomes" id="UP001627154">
    <property type="component" value="Unassembled WGS sequence"/>
</dbReference>
<evidence type="ECO:0000256" key="4">
    <source>
        <dbReference type="ARBA" id="ARBA00022603"/>
    </source>
</evidence>
<protein>
    <recommendedName>
        <fullName evidence="8">Protein-L-isoaspartate O-methyltransferase</fullName>
        <ecNumber evidence="8">2.1.1.77</ecNumber>
    </recommendedName>
</protein>
<organism evidence="9 10">
    <name type="scientific">Trichogramma kaykai</name>
    <dbReference type="NCBI Taxonomy" id="54128"/>
    <lineage>
        <taxon>Eukaryota</taxon>
        <taxon>Metazoa</taxon>
        <taxon>Ecdysozoa</taxon>
        <taxon>Arthropoda</taxon>
        <taxon>Hexapoda</taxon>
        <taxon>Insecta</taxon>
        <taxon>Pterygota</taxon>
        <taxon>Neoptera</taxon>
        <taxon>Endopterygota</taxon>
        <taxon>Hymenoptera</taxon>
        <taxon>Apocrita</taxon>
        <taxon>Proctotrupomorpha</taxon>
        <taxon>Chalcidoidea</taxon>
        <taxon>Trichogrammatidae</taxon>
        <taxon>Trichogramma</taxon>
    </lineage>
</organism>
<accession>A0ABD2XSM1</accession>
<evidence type="ECO:0000313" key="10">
    <source>
        <dbReference type="Proteomes" id="UP001627154"/>
    </source>
</evidence>
<evidence type="ECO:0000256" key="5">
    <source>
        <dbReference type="ARBA" id="ARBA00022679"/>
    </source>
</evidence>
<dbReference type="SUPFAM" id="SSF53335">
    <property type="entry name" value="S-adenosyl-L-methionine-dependent methyltransferases"/>
    <property type="match status" value="1"/>
</dbReference>
<comment type="subcellular location">
    <subcellularLocation>
        <location evidence="1">Cytoplasm</location>
    </subcellularLocation>
</comment>
<evidence type="ECO:0000256" key="8">
    <source>
        <dbReference type="RuleBase" id="RU003802"/>
    </source>
</evidence>
<evidence type="ECO:0000313" key="9">
    <source>
        <dbReference type="EMBL" id="KAL3407784.1"/>
    </source>
</evidence>
<dbReference type="NCBIfam" id="TIGR00080">
    <property type="entry name" value="pimt"/>
    <property type="match status" value="1"/>
</dbReference>
<keyword evidence="10" id="KW-1185">Reference proteome</keyword>
<dbReference type="CDD" id="cd02440">
    <property type="entry name" value="AdoMet_MTases"/>
    <property type="match status" value="1"/>
</dbReference>
<dbReference type="Pfam" id="PF01135">
    <property type="entry name" value="PCMT"/>
    <property type="match status" value="1"/>
</dbReference>